<keyword evidence="2" id="KW-0119">Carbohydrate metabolism</keyword>
<dbReference type="GO" id="GO:0046348">
    <property type="term" value="P:amino sugar catabolic process"/>
    <property type="evidence" value="ECO:0007669"/>
    <property type="project" value="InterPro"/>
</dbReference>
<dbReference type="PANTHER" id="PTHR10088:SF4">
    <property type="entry name" value="GLUCOKINASE REGULATORY PROTEIN"/>
    <property type="match status" value="1"/>
</dbReference>
<evidence type="ECO:0000313" key="5">
    <source>
        <dbReference type="Proteomes" id="UP000215896"/>
    </source>
</evidence>
<dbReference type="GO" id="GO:0016835">
    <property type="term" value="F:carbon-oxygen lyase activity"/>
    <property type="evidence" value="ECO:0007669"/>
    <property type="project" value="InterPro"/>
</dbReference>
<dbReference type="Gene3D" id="3.40.50.10490">
    <property type="entry name" value="Glucose-6-phosphate isomerase like protein, domain 1"/>
    <property type="match status" value="1"/>
</dbReference>
<dbReference type="NCBIfam" id="NF003915">
    <property type="entry name" value="PRK05441.1"/>
    <property type="match status" value="1"/>
</dbReference>
<organism evidence="4 5">
    <name type="scientific">Enemella evansiae</name>
    <dbReference type="NCBI Taxonomy" id="2016499"/>
    <lineage>
        <taxon>Bacteria</taxon>
        <taxon>Bacillati</taxon>
        <taxon>Actinomycetota</taxon>
        <taxon>Actinomycetes</taxon>
        <taxon>Propionibacteriales</taxon>
        <taxon>Propionibacteriaceae</taxon>
        <taxon>Enemella</taxon>
    </lineage>
</organism>
<dbReference type="AlphaFoldDB" id="A0A255GAY0"/>
<dbReference type="InterPro" id="IPR005488">
    <property type="entry name" value="Etherase_MurQ"/>
</dbReference>
<evidence type="ECO:0000313" key="4">
    <source>
        <dbReference type="EMBL" id="OYO11556.1"/>
    </source>
</evidence>
<dbReference type="OrthoDB" id="9813395at2"/>
<dbReference type="GO" id="GO:0009254">
    <property type="term" value="P:peptidoglycan turnover"/>
    <property type="evidence" value="ECO:0007669"/>
    <property type="project" value="TreeGrafter"/>
</dbReference>
<dbReference type="Pfam" id="PF13580">
    <property type="entry name" value="SIS_2"/>
    <property type="match status" value="1"/>
</dbReference>
<dbReference type="EMBL" id="NMVO01000015">
    <property type="protein sequence ID" value="OYO11556.1"/>
    <property type="molecule type" value="Genomic_DNA"/>
</dbReference>
<dbReference type="RefSeq" id="WP_094406019.1">
    <property type="nucleotide sequence ID" value="NZ_NMVO01000015.1"/>
</dbReference>
<dbReference type="InterPro" id="IPR046348">
    <property type="entry name" value="SIS_dom_sf"/>
</dbReference>
<accession>A0A255GAY0</accession>
<reference evidence="4 5" key="1">
    <citation type="submission" date="2017-07" db="EMBL/GenBank/DDBJ databases">
        <title>Draft whole genome sequences of clinical Proprionibacteriaceae strains.</title>
        <authorList>
            <person name="Bernier A.-M."/>
            <person name="Bernard K."/>
            <person name="Domingo M.-C."/>
        </authorList>
    </citation>
    <scope>NUCLEOTIDE SEQUENCE [LARGE SCALE GENOMIC DNA]</scope>
    <source>
        <strain evidence="4 5">NML 030167</strain>
    </source>
</reference>
<dbReference type="PANTHER" id="PTHR10088">
    <property type="entry name" value="GLUCOKINASE REGULATORY PROTEIN"/>
    <property type="match status" value="1"/>
</dbReference>
<evidence type="ECO:0000259" key="3">
    <source>
        <dbReference type="PROSITE" id="PS51464"/>
    </source>
</evidence>
<feature type="domain" description="SIS" evidence="3">
    <location>
        <begin position="53"/>
        <end position="214"/>
    </location>
</feature>
<dbReference type="GO" id="GO:0016803">
    <property type="term" value="F:ether hydrolase activity"/>
    <property type="evidence" value="ECO:0007669"/>
    <property type="project" value="TreeGrafter"/>
</dbReference>
<dbReference type="InterPro" id="IPR040190">
    <property type="entry name" value="MURQ/GCKR"/>
</dbReference>
<dbReference type="SUPFAM" id="SSF53697">
    <property type="entry name" value="SIS domain"/>
    <property type="match status" value="1"/>
</dbReference>
<evidence type="ECO:0000256" key="2">
    <source>
        <dbReference type="ARBA" id="ARBA00023277"/>
    </source>
</evidence>
<keyword evidence="5" id="KW-1185">Reference proteome</keyword>
<keyword evidence="1" id="KW-0456">Lyase</keyword>
<dbReference type="GO" id="GO:0097367">
    <property type="term" value="F:carbohydrate derivative binding"/>
    <property type="evidence" value="ECO:0007669"/>
    <property type="project" value="InterPro"/>
</dbReference>
<evidence type="ECO:0000256" key="1">
    <source>
        <dbReference type="ARBA" id="ARBA00023239"/>
    </source>
</evidence>
<dbReference type="Gene3D" id="1.10.8.1080">
    <property type="match status" value="1"/>
</dbReference>
<proteinExistence type="predicted"/>
<dbReference type="PROSITE" id="PS51464">
    <property type="entry name" value="SIS"/>
    <property type="match status" value="1"/>
</dbReference>
<dbReference type="CDD" id="cd05007">
    <property type="entry name" value="SIS_Etherase"/>
    <property type="match status" value="1"/>
</dbReference>
<protein>
    <submittedName>
        <fullName evidence="4">N-acetylmuramic acid 6-phosphate etherase</fullName>
    </submittedName>
</protein>
<dbReference type="Proteomes" id="UP000215896">
    <property type="component" value="Unassembled WGS sequence"/>
</dbReference>
<comment type="caution">
    <text evidence="4">The sequence shown here is derived from an EMBL/GenBank/DDBJ whole genome shotgun (WGS) entry which is preliminary data.</text>
</comment>
<name>A0A255GAY0_9ACTN</name>
<sequence length="295" mass="30349">MTRPPTEQRNPRTTALDLVPTEDAVRMILDEDARAVEAALAVTGPVAELAELVAARLAVGGSLHYFGAGASGRIAMADATEATPTFGVPPGMIQAHFPGGAAALADPTIDLEDAEGAGRRDAAAITDRDVVVGISASGRTGYVTGALQVARQHGARTALLTCDPAIRPEPVPDHLIVLDTGAEALTGSTRLKAGTATKVVLNALSTAVMVALGRTYGNLMISLTATNAKLRTRSISILEEVSGLPPHRCMALLAACDGELPVAVLAALAEVDPATARMRLARSVSVRTALTELGR</sequence>
<dbReference type="InterPro" id="IPR001347">
    <property type="entry name" value="SIS_dom"/>
</dbReference>
<dbReference type="PROSITE" id="PS01272">
    <property type="entry name" value="GCKR"/>
    <property type="match status" value="1"/>
</dbReference>
<dbReference type="InterPro" id="IPR005486">
    <property type="entry name" value="Glucokinase_regulatory_CS"/>
</dbReference>
<gene>
    <name evidence="4" type="ORF">CGZ94_14065</name>
</gene>